<evidence type="ECO:0000259" key="2">
    <source>
        <dbReference type="Pfam" id="PF21146"/>
    </source>
</evidence>
<keyword evidence="4" id="KW-1185">Reference proteome</keyword>
<evidence type="ECO:0000313" key="4">
    <source>
        <dbReference type="Proteomes" id="UP000228934"/>
    </source>
</evidence>
<name>A0A2G9S4Y7_AQUCT</name>
<keyword evidence="1" id="KW-1133">Transmembrane helix</keyword>
<sequence length="135" mass="15290">MTYALPEDPRITAETWVEKGTETSVSCEVPRAFPPDNITTVLSVEGYPNTSVTGNVFVSFSLDTNVLPAARHNLVCVSQVFSASKESKKHIYIYGKYMFLTILYMLSTLFFFKKKTQFVFFNCECVLLPSCYLKP</sequence>
<accession>A0A2G9S4Y7</accession>
<dbReference type="EMBL" id="KV926567">
    <property type="protein sequence ID" value="PIO35202.1"/>
    <property type="molecule type" value="Genomic_DNA"/>
</dbReference>
<evidence type="ECO:0000313" key="3">
    <source>
        <dbReference type="EMBL" id="PIO35202.1"/>
    </source>
</evidence>
<keyword evidence="1" id="KW-0812">Transmembrane</keyword>
<dbReference type="SUPFAM" id="SSF48726">
    <property type="entry name" value="Immunoglobulin"/>
    <property type="match status" value="1"/>
</dbReference>
<protein>
    <recommendedName>
        <fullName evidence="2">Intercellular adhesion molecule 1/3/5 D2 domain-containing protein</fullName>
    </recommendedName>
</protein>
<feature type="transmembrane region" description="Helical" evidence="1">
    <location>
        <begin position="91"/>
        <end position="112"/>
    </location>
</feature>
<dbReference type="InterPro" id="IPR013783">
    <property type="entry name" value="Ig-like_fold"/>
</dbReference>
<dbReference type="Gene3D" id="2.60.40.10">
    <property type="entry name" value="Immunoglobulins"/>
    <property type="match status" value="1"/>
</dbReference>
<dbReference type="InterPro" id="IPR036179">
    <property type="entry name" value="Ig-like_dom_sf"/>
</dbReference>
<dbReference type="Pfam" id="PF21146">
    <property type="entry name" value="ICAM1_3_5_D2"/>
    <property type="match status" value="1"/>
</dbReference>
<dbReference type="Proteomes" id="UP000228934">
    <property type="component" value="Unassembled WGS sequence"/>
</dbReference>
<proteinExistence type="predicted"/>
<keyword evidence="1" id="KW-0472">Membrane</keyword>
<dbReference type="InterPro" id="IPR048679">
    <property type="entry name" value="ICAM1_3_5_D2"/>
</dbReference>
<organism evidence="3 4">
    <name type="scientific">Aquarana catesbeiana</name>
    <name type="common">American bullfrog</name>
    <name type="synonym">Rana catesbeiana</name>
    <dbReference type="NCBI Taxonomy" id="8400"/>
    <lineage>
        <taxon>Eukaryota</taxon>
        <taxon>Metazoa</taxon>
        <taxon>Chordata</taxon>
        <taxon>Craniata</taxon>
        <taxon>Vertebrata</taxon>
        <taxon>Euteleostomi</taxon>
        <taxon>Amphibia</taxon>
        <taxon>Batrachia</taxon>
        <taxon>Anura</taxon>
        <taxon>Neobatrachia</taxon>
        <taxon>Ranoidea</taxon>
        <taxon>Ranidae</taxon>
        <taxon>Aquarana</taxon>
    </lineage>
</organism>
<feature type="domain" description="Intercellular adhesion molecule 1/3/5 D2" evidence="2">
    <location>
        <begin position="9"/>
        <end position="94"/>
    </location>
</feature>
<evidence type="ECO:0000256" key="1">
    <source>
        <dbReference type="SAM" id="Phobius"/>
    </source>
</evidence>
<dbReference type="AlphaFoldDB" id="A0A2G9S4Y7"/>
<gene>
    <name evidence="3" type="ORF">AB205_0113250</name>
</gene>
<reference evidence="4" key="1">
    <citation type="journal article" date="2017" name="Nat. Commun.">
        <title>The North American bullfrog draft genome provides insight into hormonal regulation of long noncoding RNA.</title>
        <authorList>
            <person name="Hammond S.A."/>
            <person name="Warren R.L."/>
            <person name="Vandervalk B.P."/>
            <person name="Kucuk E."/>
            <person name="Khan H."/>
            <person name="Gibb E.A."/>
            <person name="Pandoh P."/>
            <person name="Kirk H."/>
            <person name="Zhao Y."/>
            <person name="Jones M."/>
            <person name="Mungall A.J."/>
            <person name="Coope R."/>
            <person name="Pleasance S."/>
            <person name="Moore R.A."/>
            <person name="Holt R.A."/>
            <person name="Round J.M."/>
            <person name="Ohora S."/>
            <person name="Walle B.V."/>
            <person name="Veldhoen N."/>
            <person name="Helbing C.C."/>
            <person name="Birol I."/>
        </authorList>
    </citation>
    <scope>NUCLEOTIDE SEQUENCE [LARGE SCALE GENOMIC DNA]</scope>
</reference>